<dbReference type="PROSITE" id="PS00018">
    <property type="entry name" value="EF_HAND_1"/>
    <property type="match status" value="1"/>
</dbReference>
<proteinExistence type="inferred from homology"/>
<comment type="similarity">
    <text evidence="1">Belongs to the glycosyl hydrolase 9 (cellulase E) family.</text>
</comment>
<dbReference type="SUPFAM" id="SSF81296">
    <property type="entry name" value="E set domains"/>
    <property type="match status" value="1"/>
</dbReference>
<evidence type="ECO:0000313" key="9">
    <source>
        <dbReference type="EMBL" id="KNY29444.1"/>
    </source>
</evidence>
<dbReference type="GO" id="GO:0030245">
    <property type="term" value="P:cellulose catabolic process"/>
    <property type="evidence" value="ECO:0007669"/>
    <property type="project" value="UniProtKB-KW"/>
</dbReference>
<organism evidence="9 10">
    <name type="scientific">Pseudobacteroides cellulosolvens ATCC 35603 = DSM 2933</name>
    <dbReference type="NCBI Taxonomy" id="398512"/>
    <lineage>
        <taxon>Bacteria</taxon>
        <taxon>Bacillati</taxon>
        <taxon>Bacillota</taxon>
        <taxon>Clostridia</taxon>
        <taxon>Eubacteriales</taxon>
        <taxon>Oscillospiraceae</taxon>
        <taxon>Pseudobacteroides</taxon>
    </lineage>
</organism>
<dbReference type="InterPro" id="IPR004197">
    <property type="entry name" value="Cellulase_Ig-like"/>
</dbReference>
<dbReference type="PANTHER" id="PTHR22298">
    <property type="entry name" value="ENDO-1,4-BETA-GLUCANASE"/>
    <property type="match status" value="1"/>
</dbReference>
<comment type="caution">
    <text evidence="9">The sequence shown here is derived from an EMBL/GenBank/DDBJ whole genome shotgun (WGS) entry which is preliminary data.</text>
</comment>
<dbReference type="RefSeq" id="WP_081926693.1">
    <property type="nucleotide sequence ID" value="NZ_JQKC01000001.1"/>
</dbReference>
<evidence type="ECO:0000256" key="2">
    <source>
        <dbReference type="ARBA" id="ARBA00022801"/>
    </source>
</evidence>
<dbReference type="Pfam" id="PF21582">
    <property type="entry name" value="CBM30"/>
    <property type="match status" value="1"/>
</dbReference>
<feature type="region of interest" description="Disordered" evidence="7">
    <location>
        <begin position="340"/>
        <end position="361"/>
    </location>
</feature>
<dbReference type="SUPFAM" id="SSF49464">
    <property type="entry name" value="Carboxypeptidase regulatory domain-like"/>
    <property type="match status" value="1"/>
</dbReference>
<dbReference type="SUPFAM" id="SSF48208">
    <property type="entry name" value="Six-hairpin glycosidases"/>
    <property type="match status" value="1"/>
</dbReference>
<dbReference type="InterPro" id="IPR013783">
    <property type="entry name" value="Ig-like_fold"/>
</dbReference>
<dbReference type="OrthoDB" id="9758662at2"/>
<dbReference type="Pfam" id="PF00759">
    <property type="entry name" value="Glyco_hydro_9"/>
    <property type="match status" value="1"/>
</dbReference>
<dbReference type="EC" id="3.2.1.91" evidence="9"/>
<dbReference type="EMBL" id="LGTC01000001">
    <property type="protein sequence ID" value="KNY29444.1"/>
    <property type="molecule type" value="Genomic_DNA"/>
</dbReference>
<dbReference type="Gene3D" id="2.60.120.430">
    <property type="entry name" value="Galactose-binding lectin"/>
    <property type="match status" value="1"/>
</dbReference>
<dbReference type="Gene3D" id="2.60.40.4130">
    <property type="match status" value="1"/>
</dbReference>
<dbReference type="InterPro" id="IPR016134">
    <property type="entry name" value="Dockerin_dom"/>
</dbReference>
<dbReference type="CDD" id="cd02850">
    <property type="entry name" value="E_set_Cellulase_N"/>
    <property type="match status" value="1"/>
</dbReference>
<dbReference type="SUPFAM" id="SSF49785">
    <property type="entry name" value="Galactose-binding domain-like"/>
    <property type="match status" value="1"/>
</dbReference>
<keyword evidence="2 9" id="KW-0378">Hydrolase</keyword>
<reference evidence="10" key="1">
    <citation type="submission" date="2015-07" db="EMBL/GenBank/DDBJ databases">
        <title>Near-Complete Genome Sequence of the Cellulolytic Bacterium Bacteroides (Pseudobacteroides) cellulosolvens ATCC 35603.</title>
        <authorList>
            <person name="Dassa B."/>
            <person name="Utturkar S.M."/>
            <person name="Klingeman D.M."/>
            <person name="Hurt R.A."/>
            <person name="Keller M."/>
            <person name="Xu J."/>
            <person name="Reddy Y.H.K."/>
            <person name="Borovok I."/>
            <person name="Grinberg I.R."/>
            <person name="Lamed R."/>
            <person name="Zhivin O."/>
            <person name="Bayer E.A."/>
            <person name="Brown S.D."/>
        </authorList>
    </citation>
    <scope>NUCLEOTIDE SEQUENCE [LARGE SCALE GENOMIC DNA]</scope>
    <source>
        <strain evidence="10">DSM 2933</strain>
    </source>
</reference>
<protein>
    <submittedName>
        <fullName evidence="9">Cellulose 1,4-beta-cellobiosidase</fullName>
        <ecNumber evidence="9">3.2.1.91</ecNumber>
    </submittedName>
</protein>
<dbReference type="SUPFAM" id="SSF63446">
    <property type="entry name" value="Type I dockerin domain"/>
    <property type="match status" value="1"/>
</dbReference>
<dbReference type="STRING" id="398512.Bccel_4718"/>
<dbReference type="InterPro" id="IPR014756">
    <property type="entry name" value="Ig_E-set"/>
</dbReference>
<dbReference type="eggNOG" id="COG4409">
    <property type="taxonomic scope" value="Bacteria"/>
</dbReference>
<evidence type="ECO:0000256" key="6">
    <source>
        <dbReference type="ARBA" id="ARBA00023326"/>
    </source>
</evidence>
<dbReference type="Gene3D" id="2.60.40.10">
    <property type="entry name" value="Immunoglobulins"/>
    <property type="match status" value="1"/>
</dbReference>
<dbReference type="InterPro" id="IPR008979">
    <property type="entry name" value="Galactose-bd-like_sf"/>
</dbReference>
<dbReference type="eggNOG" id="COG5492">
    <property type="taxonomic scope" value="Bacteria"/>
</dbReference>
<dbReference type="InterPro" id="IPR008969">
    <property type="entry name" value="CarboxyPept-like_regulatory"/>
</dbReference>
<gene>
    <name evidence="9" type="ORF">Bccel_4718</name>
</gene>
<name>A0A0L6JUQ4_9FIRM</name>
<dbReference type="PATRIC" id="fig|398512.5.peg.4944"/>
<dbReference type="GO" id="GO:0016162">
    <property type="term" value="F:cellulose 1,4-beta-cellobiosidase activity"/>
    <property type="evidence" value="ECO:0007669"/>
    <property type="project" value="UniProtKB-EC"/>
</dbReference>
<dbReference type="InterPro" id="IPR001701">
    <property type="entry name" value="Glyco_hydro_9"/>
</dbReference>
<accession>A0A0L6JUQ4</accession>
<dbReference type="Pfam" id="PF02927">
    <property type="entry name" value="CelD_N"/>
    <property type="match status" value="1"/>
</dbReference>
<feature type="domain" description="Dockerin" evidence="8">
    <location>
        <begin position="849"/>
        <end position="921"/>
    </location>
</feature>
<evidence type="ECO:0000256" key="4">
    <source>
        <dbReference type="ARBA" id="ARBA00023277"/>
    </source>
</evidence>
<dbReference type="Gene3D" id="1.50.10.10">
    <property type="match status" value="1"/>
</dbReference>
<dbReference type="InterPro" id="IPR012341">
    <property type="entry name" value="6hp_glycosidase-like_sf"/>
</dbReference>
<keyword evidence="10" id="KW-1185">Reference proteome</keyword>
<keyword evidence="3" id="KW-0136">Cellulose degradation</keyword>
<keyword evidence="5 9" id="KW-0326">Glycosidase</keyword>
<dbReference type="InterPro" id="IPR008928">
    <property type="entry name" value="6-hairpin_glycosidase_sf"/>
</dbReference>
<evidence type="ECO:0000313" key="10">
    <source>
        <dbReference type="Proteomes" id="UP000036923"/>
    </source>
</evidence>
<evidence type="ECO:0000256" key="7">
    <source>
        <dbReference type="SAM" id="MobiDB-lite"/>
    </source>
</evidence>
<dbReference type="InterPro" id="IPR036439">
    <property type="entry name" value="Dockerin_dom_sf"/>
</dbReference>
<dbReference type="InterPro" id="IPR018247">
    <property type="entry name" value="EF_Hand_1_Ca_BS"/>
</dbReference>
<keyword evidence="6" id="KW-0624">Polysaccharide degradation</keyword>
<evidence type="ECO:0000256" key="5">
    <source>
        <dbReference type="ARBA" id="ARBA00023295"/>
    </source>
</evidence>
<sequence precursor="true">MGKKLTLLLAIVLIFAMIVPPVYSNAANPPDGYRRLLDVQIFKNTAVGGWTGSGAGEIETVDSTLPLDTTETYNDLPSLRLNISKPVNSGWWVSLLTLRGWNSHDISQYVQNGYLEFNIKGKEGGEDFVIGFRDKVYERAGGLEVDVKIAVSKYIETTTDWQHVKIPLKDITALNEKFDPSSVTCLVIDKVNISPFTVWLNDIKITSPDNEKAAPAIKVNQLGFIPESEKYALVTGFPEDLTASQDTEFQVKKVSDNTVVFKKNLTLVSEFEAVDSGEKVLKADFSEFKTPGEYYITVSASGIDASPKFKIGQDIYKELITDSARYFYYQRQGIELEEPYADGFPRSDKTPQDSIASFASGKKSPVDVSKGWHDAGDYGKYVNAGASGLSDLFWAYEMFPSQFSDNQFNIPESTNSIPDILDECRWELEWMLKMQDAASGGFYPRVQSDSDENVKARIIRDQNGCTTDDTACAAAILAQSYLLYKDYDKTFADQCLDSAKKAWEFLEKNPSNIVSPPGPYNVSNDSSDRLWAAASLYRSTSDEKYHSYFKNNYTKFESKFTDSYGYGHTWGDMWYTAFMCYLKADSKDTQVEGWINTQYDKWINKIVTRYNDNPWKNAIVPGNYFWGINMQVMNTPMDAIIGAKLLGKSNESISTMGFGSLNWLLGTNPLRYSFVSGYGEDSTKGVFSNIYNNDGKAGIPDGYMPGGPNAFEGAGLSRFAAKCYARSSNDWVANEHTVYWNSALVFMAAFANNTAPAADKITVSGYVKSSVESVNSYINEGFKVELKSSGGYSFTATTSGTNGFFKLENVNMIRGFYNLSISKPGYLTRNIKDLLGSKNHIIGSASSPVVMLAGDIPNSSGMQDGAINMKDVVEIAKVFNTVKGEEQYNPVCDFDMDDSINIKDVIQLAVNFGAVSEEYPEIIVE</sequence>
<dbReference type="GO" id="GO:0008810">
    <property type="term" value="F:cellulase activity"/>
    <property type="evidence" value="ECO:0007669"/>
    <property type="project" value="InterPro"/>
</dbReference>
<evidence type="ECO:0000256" key="3">
    <source>
        <dbReference type="ARBA" id="ARBA00023001"/>
    </source>
</evidence>
<dbReference type="PROSITE" id="PS51766">
    <property type="entry name" value="DOCKERIN"/>
    <property type="match status" value="1"/>
</dbReference>
<dbReference type="Proteomes" id="UP000036923">
    <property type="component" value="Unassembled WGS sequence"/>
</dbReference>
<evidence type="ECO:0000259" key="8">
    <source>
        <dbReference type="PROSITE" id="PS51766"/>
    </source>
</evidence>
<evidence type="ECO:0000256" key="1">
    <source>
        <dbReference type="ARBA" id="ARBA00007072"/>
    </source>
</evidence>
<dbReference type="AlphaFoldDB" id="A0A0L6JUQ4"/>
<dbReference type="InterPro" id="IPR048758">
    <property type="entry name" value="CBM30"/>
</dbReference>
<keyword evidence="4" id="KW-0119">Carbohydrate metabolism</keyword>